<organism evidence="1 2">
    <name type="scientific">Hypsibius exemplaris</name>
    <name type="common">Freshwater tardigrade</name>
    <dbReference type="NCBI Taxonomy" id="2072580"/>
    <lineage>
        <taxon>Eukaryota</taxon>
        <taxon>Metazoa</taxon>
        <taxon>Ecdysozoa</taxon>
        <taxon>Tardigrada</taxon>
        <taxon>Eutardigrada</taxon>
        <taxon>Parachela</taxon>
        <taxon>Hypsibioidea</taxon>
        <taxon>Hypsibiidae</taxon>
        <taxon>Hypsibius</taxon>
    </lineage>
</organism>
<comment type="caution">
    <text evidence="1">The sequence shown here is derived from an EMBL/GenBank/DDBJ whole genome shotgun (WGS) entry which is preliminary data.</text>
</comment>
<accession>A0A1W0WGP7</accession>
<dbReference type="AlphaFoldDB" id="A0A1W0WGP7"/>
<dbReference type="Proteomes" id="UP000192578">
    <property type="component" value="Unassembled WGS sequence"/>
</dbReference>
<reference evidence="2" key="1">
    <citation type="submission" date="2017-01" db="EMBL/GenBank/DDBJ databases">
        <title>Comparative genomics of anhydrobiosis in the tardigrade Hypsibius dujardini.</title>
        <authorList>
            <person name="Yoshida Y."/>
            <person name="Koutsovoulos G."/>
            <person name="Laetsch D."/>
            <person name="Stevens L."/>
            <person name="Kumar S."/>
            <person name="Horikawa D."/>
            <person name="Ishino K."/>
            <person name="Komine S."/>
            <person name="Tomita M."/>
            <person name="Blaxter M."/>
            <person name="Arakawa K."/>
        </authorList>
    </citation>
    <scope>NUCLEOTIDE SEQUENCE [LARGE SCALE GENOMIC DNA]</scope>
    <source>
        <strain evidence="2">Z151</strain>
    </source>
</reference>
<sequence length="187" mass="20509">MSGICDNLVTERFIFDITNMGAYVGGYVKVGKSSASNTSTLPWEFSAPEFVGGPPSIACRPRGYSALEYRPAQWVLPERPSQDRTARILAAFHLPFSTSVRSVVKGKPSSLASKPSNKVNWAVHEMVCRPRLMMMKASRAEQFRAGKGTSTGNDLAGWMMPGKGDNRKSQSALLDIPNLTKLLFFAF</sequence>
<proteinExistence type="predicted"/>
<protein>
    <submittedName>
        <fullName evidence="1">Uncharacterized protein</fullName>
    </submittedName>
</protein>
<gene>
    <name evidence="1" type="ORF">BV898_11470</name>
</gene>
<keyword evidence="2" id="KW-1185">Reference proteome</keyword>
<dbReference type="EMBL" id="MTYJ01000106">
    <property type="protein sequence ID" value="OQV14352.1"/>
    <property type="molecule type" value="Genomic_DNA"/>
</dbReference>
<name>A0A1W0WGP7_HYPEX</name>
<evidence type="ECO:0000313" key="1">
    <source>
        <dbReference type="EMBL" id="OQV14352.1"/>
    </source>
</evidence>
<evidence type="ECO:0000313" key="2">
    <source>
        <dbReference type="Proteomes" id="UP000192578"/>
    </source>
</evidence>